<dbReference type="Proteomes" id="UP000186132">
    <property type="component" value="Unassembled WGS sequence"/>
</dbReference>
<accession>A0A1M5EPK0</accession>
<proteinExistence type="predicted"/>
<name>A0A1M5EPK0_9ACTN</name>
<sequence length="70" mass="7635">MSRPLPVNGAGPRHCSLCGRAADAEAEGDPPLGWSADRAEGAEGAVRWICPQCTRRYVRAIEAKLDQAWW</sequence>
<dbReference type="STRING" id="1206085.SAMN05443575_0961"/>
<keyword evidence="2" id="KW-1185">Reference proteome</keyword>
<protein>
    <submittedName>
        <fullName evidence="1">Uncharacterized protein</fullName>
    </submittedName>
</protein>
<dbReference type="OrthoDB" id="3578149at2"/>
<organism evidence="1 2">
    <name type="scientific">Jatrophihabitans endophyticus</name>
    <dbReference type="NCBI Taxonomy" id="1206085"/>
    <lineage>
        <taxon>Bacteria</taxon>
        <taxon>Bacillati</taxon>
        <taxon>Actinomycetota</taxon>
        <taxon>Actinomycetes</taxon>
        <taxon>Jatrophihabitantales</taxon>
        <taxon>Jatrophihabitantaceae</taxon>
        <taxon>Jatrophihabitans</taxon>
    </lineage>
</organism>
<gene>
    <name evidence="1" type="ORF">SAMN05443575_0961</name>
</gene>
<evidence type="ECO:0000313" key="1">
    <source>
        <dbReference type="EMBL" id="SHF81223.1"/>
    </source>
</evidence>
<dbReference type="EMBL" id="FQVU01000001">
    <property type="protein sequence ID" value="SHF81223.1"/>
    <property type="molecule type" value="Genomic_DNA"/>
</dbReference>
<reference evidence="1 2" key="1">
    <citation type="submission" date="2016-11" db="EMBL/GenBank/DDBJ databases">
        <authorList>
            <person name="Jaros S."/>
            <person name="Januszkiewicz K."/>
            <person name="Wedrychowicz H."/>
        </authorList>
    </citation>
    <scope>NUCLEOTIDE SEQUENCE [LARGE SCALE GENOMIC DNA]</scope>
    <source>
        <strain evidence="1 2">DSM 45627</strain>
    </source>
</reference>
<dbReference type="AlphaFoldDB" id="A0A1M5EPK0"/>
<dbReference type="RefSeq" id="WP_143167973.1">
    <property type="nucleotide sequence ID" value="NZ_FQVU01000001.1"/>
</dbReference>
<evidence type="ECO:0000313" key="2">
    <source>
        <dbReference type="Proteomes" id="UP000186132"/>
    </source>
</evidence>